<dbReference type="InterPro" id="IPR053136">
    <property type="entry name" value="UTP_pyrophosphatase-like"/>
</dbReference>
<dbReference type="Proteomes" id="UP000243528">
    <property type="component" value="Unassembled WGS sequence"/>
</dbReference>
<sequence>MERPDVEIRRSVRRRRTVTAFREGGRVVVCVPSKLTRAEEKRWVEVMLDRIATQERRRRPTDEGLLARARELSAKYLDGRAEPTSVRWSSAQRSRWGSCTPDDGSIRLSERLQGLPTWVIDYVIVHELAHLLISDHGSQFWNLVGRYPRAERARGFLDGLSHAASTAPEGADPSAISWDGDAPAGNGADGNGADGDVDEATESSDR</sequence>
<dbReference type="InterPro" id="IPR002725">
    <property type="entry name" value="YgjP-like_metallopeptidase"/>
</dbReference>
<feature type="compositionally biased region" description="Acidic residues" evidence="1">
    <location>
        <begin position="195"/>
        <end position="206"/>
    </location>
</feature>
<dbReference type="Gene3D" id="3.30.2010.10">
    <property type="entry name" value="Metalloproteases ('zincins'), catalytic domain"/>
    <property type="match status" value="1"/>
</dbReference>
<evidence type="ECO:0000259" key="2">
    <source>
        <dbReference type="Pfam" id="PF01863"/>
    </source>
</evidence>
<feature type="domain" description="YgjP-like metallopeptidase" evidence="2">
    <location>
        <begin position="83"/>
        <end position="150"/>
    </location>
</feature>
<feature type="region of interest" description="Disordered" evidence="1">
    <location>
        <begin position="164"/>
        <end position="206"/>
    </location>
</feature>
<dbReference type="EMBL" id="PYGE01000002">
    <property type="protein sequence ID" value="PSL06626.1"/>
    <property type="molecule type" value="Genomic_DNA"/>
</dbReference>
<keyword evidence="4" id="KW-1185">Reference proteome</keyword>
<name>A0A2P8EAY0_9ACTN</name>
<dbReference type="AlphaFoldDB" id="A0A2P8EAY0"/>
<organism evidence="3 4">
    <name type="scientific">Haloactinopolyspora alba</name>
    <dbReference type="NCBI Taxonomy" id="648780"/>
    <lineage>
        <taxon>Bacteria</taxon>
        <taxon>Bacillati</taxon>
        <taxon>Actinomycetota</taxon>
        <taxon>Actinomycetes</taxon>
        <taxon>Jiangellales</taxon>
        <taxon>Jiangellaceae</taxon>
        <taxon>Haloactinopolyspora</taxon>
    </lineage>
</organism>
<evidence type="ECO:0000313" key="3">
    <source>
        <dbReference type="EMBL" id="PSL06626.1"/>
    </source>
</evidence>
<protein>
    <recommendedName>
        <fullName evidence="2">YgjP-like metallopeptidase domain-containing protein</fullName>
    </recommendedName>
</protein>
<comment type="caution">
    <text evidence="3">The sequence shown here is derived from an EMBL/GenBank/DDBJ whole genome shotgun (WGS) entry which is preliminary data.</text>
</comment>
<dbReference type="Pfam" id="PF01863">
    <property type="entry name" value="YgjP-like"/>
    <property type="match status" value="1"/>
</dbReference>
<evidence type="ECO:0000313" key="4">
    <source>
        <dbReference type="Proteomes" id="UP000243528"/>
    </source>
</evidence>
<evidence type="ECO:0000256" key="1">
    <source>
        <dbReference type="SAM" id="MobiDB-lite"/>
    </source>
</evidence>
<gene>
    <name evidence="3" type="ORF">CLV30_10210</name>
</gene>
<dbReference type="CDD" id="cd07344">
    <property type="entry name" value="M48_yhfN_like"/>
    <property type="match status" value="1"/>
</dbReference>
<dbReference type="PANTHER" id="PTHR30399:SF1">
    <property type="entry name" value="UTP PYROPHOSPHATASE"/>
    <property type="match status" value="1"/>
</dbReference>
<reference evidence="3 4" key="1">
    <citation type="submission" date="2018-03" db="EMBL/GenBank/DDBJ databases">
        <title>Genomic Encyclopedia of Archaeal and Bacterial Type Strains, Phase II (KMG-II): from individual species to whole genera.</title>
        <authorList>
            <person name="Goeker M."/>
        </authorList>
    </citation>
    <scope>NUCLEOTIDE SEQUENCE [LARGE SCALE GENOMIC DNA]</scope>
    <source>
        <strain evidence="3 4">DSM 45211</strain>
    </source>
</reference>
<dbReference type="RefSeq" id="WP_205740479.1">
    <property type="nucleotide sequence ID" value="NZ_ML142898.1"/>
</dbReference>
<proteinExistence type="predicted"/>
<accession>A0A2P8EAY0</accession>
<dbReference type="PANTHER" id="PTHR30399">
    <property type="entry name" value="UNCHARACTERIZED PROTEIN YGJP"/>
    <property type="match status" value="1"/>
</dbReference>